<protein>
    <submittedName>
        <fullName evidence="2">Uncharacterized protein</fullName>
    </submittedName>
</protein>
<feature type="region of interest" description="Disordered" evidence="1">
    <location>
        <begin position="30"/>
        <end position="53"/>
    </location>
</feature>
<dbReference type="EMBL" id="AMZH03012187">
    <property type="protein sequence ID" value="RRT51501.1"/>
    <property type="molecule type" value="Genomic_DNA"/>
</dbReference>
<evidence type="ECO:0000313" key="2">
    <source>
        <dbReference type="EMBL" id="RRT51501.1"/>
    </source>
</evidence>
<sequence>MYYGSLADFGELSINILVLRRYVVGEAMIEEEGSDDKQGQQEAEKAEGEGSGCDQRGLWLRLRLLRRKAATTSKGSRKQRRLKGGEGTEVAGECCGVWGG</sequence>
<dbReference type="Proteomes" id="UP000287651">
    <property type="component" value="Unassembled WGS sequence"/>
</dbReference>
<evidence type="ECO:0000256" key="1">
    <source>
        <dbReference type="SAM" id="MobiDB-lite"/>
    </source>
</evidence>
<feature type="region of interest" description="Disordered" evidence="1">
    <location>
        <begin position="69"/>
        <end position="100"/>
    </location>
</feature>
<dbReference type="AlphaFoldDB" id="A0A426YIC7"/>
<proteinExistence type="predicted"/>
<feature type="compositionally biased region" description="Basic and acidic residues" evidence="1">
    <location>
        <begin position="35"/>
        <end position="48"/>
    </location>
</feature>
<name>A0A426YIC7_ENSVE</name>
<feature type="compositionally biased region" description="Basic residues" evidence="1">
    <location>
        <begin position="69"/>
        <end position="82"/>
    </location>
</feature>
<reference evidence="2 3" key="1">
    <citation type="journal article" date="2014" name="Agronomy (Basel)">
        <title>A Draft Genome Sequence for Ensete ventricosum, the Drought-Tolerant Tree Against Hunger.</title>
        <authorList>
            <person name="Harrison J."/>
            <person name="Moore K.A."/>
            <person name="Paszkiewicz K."/>
            <person name="Jones T."/>
            <person name="Grant M."/>
            <person name="Ambacheew D."/>
            <person name="Muzemil S."/>
            <person name="Studholme D.J."/>
        </authorList>
    </citation>
    <scope>NUCLEOTIDE SEQUENCE [LARGE SCALE GENOMIC DNA]</scope>
</reference>
<evidence type="ECO:0000313" key="3">
    <source>
        <dbReference type="Proteomes" id="UP000287651"/>
    </source>
</evidence>
<comment type="caution">
    <text evidence="2">The sequence shown here is derived from an EMBL/GenBank/DDBJ whole genome shotgun (WGS) entry which is preliminary data.</text>
</comment>
<gene>
    <name evidence="2" type="ORF">B296_00023028</name>
</gene>
<accession>A0A426YIC7</accession>
<organism evidence="2 3">
    <name type="scientific">Ensete ventricosum</name>
    <name type="common">Abyssinian banana</name>
    <name type="synonym">Musa ensete</name>
    <dbReference type="NCBI Taxonomy" id="4639"/>
    <lineage>
        <taxon>Eukaryota</taxon>
        <taxon>Viridiplantae</taxon>
        <taxon>Streptophyta</taxon>
        <taxon>Embryophyta</taxon>
        <taxon>Tracheophyta</taxon>
        <taxon>Spermatophyta</taxon>
        <taxon>Magnoliopsida</taxon>
        <taxon>Liliopsida</taxon>
        <taxon>Zingiberales</taxon>
        <taxon>Musaceae</taxon>
        <taxon>Ensete</taxon>
    </lineage>
</organism>